<dbReference type="CDD" id="cd12148">
    <property type="entry name" value="fungal_TF_MHR"/>
    <property type="match status" value="1"/>
</dbReference>
<keyword evidence="3" id="KW-0175">Coiled coil</keyword>
<feature type="compositionally biased region" description="Low complexity" evidence="4">
    <location>
        <begin position="148"/>
        <end position="160"/>
    </location>
</feature>
<feature type="region of interest" description="Disordered" evidence="4">
    <location>
        <begin position="50"/>
        <end position="69"/>
    </location>
</feature>
<keyword evidence="1" id="KW-0479">Metal-binding</keyword>
<dbReference type="CDD" id="cd00067">
    <property type="entry name" value="GAL4"/>
    <property type="match status" value="1"/>
</dbReference>
<name>A0A6A4HJQ5_9AGAR</name>
<dbReference type="SMART" id="SM00906">
    <property type="entry name" value="Fungal_trans"/>
    <property type="match status" value="1"/>
</dbReference>
<dbReference type="EMBL" id="ML769490">
    <property type="protein sequence ID" value="KAE9397940.1"/>
    <property type="molecule type" value="Genomic_DNA"/>
</dbReference>
<dbReference type="Gene3D" id="4.10.240.10">
    <property type="entry name" value="Zn(2)-C6 fungal-type DNA-binding domain"/>
    <property type="match status" value="1"/>
</dbReference>
<evidence type="ECO:0000256" key="2">
    <source>
        <dbReference type="ARBA" id="ARBA00023242"/>
    </source>
</evidence>
<protein>
    <recommendedName>
        <fullName evidence="5">Zn(2)-C6 fungal-type domain-containing protein</fullName>
    </recommendedName>
</protein>
<dbReference type="PANTHER" id="PTHR46910:SF38">
    <property type="entry name" value="ZN(2)-C6 FUNGAL-TYPE DOMAIN-CONTAINING PROTEIN"/>
    <property type="match status" value="1"/>
</dbReference>
<dbReference type="PROSITE" id="PS00463">
    <property type="entry name" value="ZN2_CY6_FUNGAL_1"/>
    <property type="match status" value="1"/>
</dbReference>
<dbReference type="InterPro" id="IPR001138">
    <property type="entry name" value="Zn2Cys6_DnaBD"/>
</dbReference>
<feature type="region of interest" description="Disordered" evidence="4">
    <location>
        <begin position="698"/>
        <end position="730"/>
    </location>
</feature>
<feature type="compositionally biased region" description="Polar residues" evidence="4">
    <location>
        <begin position="129"/>
        <end position="142"/>
    </location>
</feature>
<proteinExistence type="predicted"/>
<dbReference type="PROSITE" id="PS50048">
    <property type="entry name" value="ZN2_CY6_FUNGAL_2"/>
    <property type="match status" value="1"/>
</dbReference>
<dbReference type="SUPFAM" id="SSF57701">
    <property type="entry name" value="Zn2/Cys6 DNA-binding domain"/>
    <property type="match status" value="1"/>
</dbReference>
<dbReference type="AlphaFoldDB" id="A0A6A4HJQ5"/>
<gene>
    <name evidence="6" type="ORF">BT96DRAFT_859602</name>
</gene>
<feature type="coiled-coil region" evidence="3">
    <location>
        <begin position="97"/>
        <end position="124"/>
    </location>
</feature>
<evidence type="ECO:0000256" key="4">
    <source>
        <dbReference type="SAM" id="MobiDB-lite"/>
    </source>
</evidence>
<dbReference type="SMART" id="SM00066">
    <property type="entry name" value="GAL4"/>
    <property type="match status" value="1"/>
</dbReference>
<dbReference type="GO" id="GO:0000981">
    <property type="term" value="F:DNA-binding transcription factor activity, RNA polymerase II-specific"/>
    <property type="evidence" value="ECO:0007669"/>
    <property type="project" value="InterPro"/>
</dbReference>
<reference evidence="6" key="1">
    <citation type="journal article" date="2019" name="Environ. Microbiol.">
        <title>Fungal ecological strategies reflected in gene transcription - a case study of two litter decomposers.</title>
        <authorList>
            <person name="Barbi F."/>
            <person name="Kohler A."/>
            <person name="Barry K."/>
            <person name="Baskaran P."/>
            <person name="Daum C."/>
            <person name="Fauchery L."/>
            <person name="Ihrmark K."/>
            <person name="Kuo A."/>
            <person name="LaButti K."/>
            <person name="Lipzen A."/>
            <person name="Morin E."/>
            <person name="Grigoriev I.V."/>
            <person name="Henrissat B."/>
            <person name="Lindahl B."/>
            <person name="Martin F."/>
        </authorList>
    </citation>
    <scope>NUCLEOTIDE SEQUENCE</scope>
    <source>
        <strain evidence="6">JB14</strain>
    </source>
</reference>
<evidence type="ECO:0000256" key="1">
    <source>
        <dbReference type="ARBA" id="ARBA00022723"/>
    </source>
</evidence>
<dbReference type="GO" id="GO:0008270">
    <property type="term" value="F:zinc ion binding"/>
    <property type="evidence" value="ECO:0007669"/>
    <property type="project" value="InterPro"/>
</dbReference>
<keyword evidence="2" id="KW-0539">Nucleus</keyword>
<feature type="domain" description="Zn(2)-C6 fungal-type" evidence="5">
    <location>
        <begin position="15"/>
        <end position="48"/>
    </location>
</feature>
<feature type="region of interest" description="Disordered" evidence="4">
    <location>
        <begin position="125"/>
        <end position="160"/>
    </location>
</feature>
<dbReference type="PANTHER" id="PTHR46910">
    <property type="entry name" value="TRANSCRIPTION FACTOR PDR1"/>
    <property type="match status" value="1"/>
</dbReference>
<dbReference type="Proteomes" id="UP000799118">
    <property type="component" value="Unassembled WGS sequence"/>
</dbReference>
<dbReference type="OrthoDB" id="4456959at2759"/>
<dbReference type="GO" id="GO:0006351">
    <property type="term" value="P:DNA-templated transcription"/>
    <property type="evidence" value="ECO:0007669"/>
    <property type="project" value="InterPro"/>
</dbReference>
<dbReference type="Pfam" id="PF04082">
    <property type="entry name" value="Fungal_trans"/>
    <property type="match status" value="1"/>
</dbReference>
<evidence type="ECO:0000259" key="5">
    <source>
        <dbReference type="PROSITE" id="PS50048"/>
    </source>
</evidence>
<dbReference type="GO" id="GO:0003677">
    <property type="term" value="F:DNA binding"/>
    <property type="evidence" value="ECO:0007669"/>
    <property type="project" value="InterPro"/>
</dbReference>
<evidence type="ECO:0000256" key="3">
    <source>
        <dbReference type="SAM" id="Coils"/>
    </source>
</evidence>
<evidence type="ECO:0000313" key="6">
    <source>
        <dbReference type="EMBL" id="KAE9397940.1"/>
    </source>
</evidence>
<sequence>MMSEEARRKRRNPGSCDQCRLKKIKCDSATRVGSVCSSCLASETECTHISASAKKKRGPPKGTPRGQRTIPSIVNSIISTSKPYEPPSDSFLVKKLLIDLAEHIKSLDEEISDLRHQLQQQQQQLRVMTPNQENSSNCSASETPKMASLNSSSSSPSEASGIVNTSSYFDDIYNIEGLSEDLRALSVEHPKDRHFGGLSSNMLLKMAIDIKGEYTGEGSHDASKVPPTATEYAVKFNYKRMDFWTIHPWQVLPADECPPFVFPDPDLMDSLVSLYFTHINAYFPILHKPSFLRSIAQNLHREDRHFGAVILAVCALGARISDDPRVFEDDFVLRKNSNGAIEHSAGWKWIRQIQPVKRTFTTPPCLYEIQLCGIYLLFMQATSTPESVWMLVSIGVRLAQDVGAHRKKNALKPTLETELWKRAFWMLYIMDIYVSAFIGRPRSVNTEEFDVDLPCMCDDEYWENANHPDSAFQQPPGKPSSMLYYICFIKLVDVLGLVMRTIYAIRPTDVWTSVGMTRLQWNERIVAEVDSSLNKWVDEIPEHLRWDPNKENVENFNQSVMLYTAYYWVQIQVHRPFIPRPGQASVLSFPSLAICANAARSVVSVMEAHRRRDIGLLVLPTVIKALYTASIVLSVNVWQGRRLKASTSATAPKKELVDVYQCINLLSLYEKRWQQAGRFCDILREIISVNQRLTLRSKKRSRGSSLDNDSDPVDTSGIEHRGRQTVGSHRVSAAVTSRGTSTQGIQLPSQVQYAEPIGSTENYNNLFTLPTHTCELGSLPIYEDWPMDEQGFTSLSTFVSQAQQIWNLPNPNPDLHGMSMGAIPNQSDLRSNSNVDLPILSENQILNYSCSDRLMFDSVGVAPGDSSLPSSASTTGSSVNVMEPEGMPGDPTLIFHSSTSGTPNTAINESEWDDSDWGSYMLSVDEILQNINASV</sequence>
<evidence type="ECO:0000313" key="7">
    <source>
        <dbReference type="Proteomes" id="UP000799118"/>
    </source>
</evidence>
<dbReference type="InterPro" id="IPR050987">
    <property type="entry name" value="AtrR-like"/>
</dbReference>
<dbReference type="InterPro" id="IPR036864">
    <property type="entry name" value="Zn2-C6_fun-type_DNA-bd_sf"/>
</dbReference>
<organism evidence="6 7">
    <name type="scientific">Gymnopus androsaceus JB14</name>
    <dbReference type="NCBI Taxonomy" id="1447944"/>
    <lineage>
        <taxon>Eukaryota</taxon>
        <taxon>Fungi</taxon>
        <taxon>Dikarya</taxon>
        <taxon>Basidiomycota</taxon>
        <taxon>Agaricomycotina</taxon>
        <taxon>Agaricomycetes</taxon>
        <taxon>Agaricomycetidae</taxon>
        <taxon>Agaricales</taxon>
        <taxon>Marasmiineae</taxon>
        <taxon>Omphalotaceae</taxon>
        <taxon>Gymnopus</taxon>
    </lineage>
</organism>
<keyword evidence="7" id="KW-1185">Reference proteome</keyword>
<dbReference type="InterPro" id="IPR007219">
    <property type="entry name" value="XnlR_reg_dom"/>
</dbReference>
<dbReference type="Pfam" id="PF00172">
    <property type="entry name" value="Zn_clus"/>
    <property type="match status" value="1"/>
</dbReference>
<accession>A0A6A4HJQ5</accession>